<protein>
    <submittedName>
        <fullName evidence="7">NADH-quinone oxidoreductase subunit N</fullName>
    </submittedName>
</protein>
<feature type="transmembrane region" description="Helical" evidence="5">
    <location>
        <begin position="6"/>
        <end position="25"/>
    </location>
</feature>
<evidence type="ECO:0000313" key="7">
    <source>
        <dbReference type="EMBL" id="HEC56413.1"/>
    </source>
</evidence>
<evidence type="ECO:0000256" key="4">
    <source>
        <dbReference type="ARBA" id="ARBA00023136"/>
    </source>
</evidence>
<gene>
    <name evidence="7" type="ORF">ENI32_00775</name>
</gene>
<sequence>MSYGLLLPELIIAASALIVLLDVFVKNSRGRFAGYVSIIAILVSLILVLKDGLVDPTPYFNDTIVVDSVSQIFNMIFLVVALLVVIAGVAYTEDKFHPEVFYSLLLFATLGMMIVAISNDLIPLFVGFELASLATYPMAAFERERRGIEASIKYFVIGGLSSAILLFGLSYIYGVTGTTNIPQIAE</sequence>
<feature type="transmembrane region" description="Helical" evidence="5">
    <location>
        <begin position="69"/>
        <end position="91"/>
    </location>
</feature>
<organism evidence="7">
    <name type="scientific">Candidatus Syntropharchaeum butanivorans</name>
    <dbReference type="NCBI Taxonomy" id="1839936"/>
    <lineage>
        <taxon>Archaea</taxon>
        <taxon>Methanobacteriati</taxon>
        <taxon>Methanobacteriota</taxon>
        <taxon>Stenosarchaea group</taxon>
        <taxon>Methanomicrobia</taxon>
        <taxon>Methanosarcinales</taxon>
        <taxon>ANME-2 cluster</taxon>
        <taxon>Candidatus Syntropharchaeum</taxon>
    </lineage>
</organism>
<dbReference type="Proteomes" id="UP000885936">
    <property type="component" value="Unassembled WGS sequence"/>
</dbReference>
<accession>A0A7J2RYX4</accession>
<dbReference type="Pfam" id="PF00361">
    <property type="entry name" value="Proton_antipo_M"/>
    <property type="match status" value="1"/>
</dbReference>
<feature type="domain" description="NADH:quinone oxidoreductase/Mrp antiporter transmembrane" evidence="6">
    <location>
        <begin position="118"/>
        <end position="185"/>
    </location>
</feature>
<feature type="transmembrane region" description="Helical" evidence="5">
    <location>
        <begin position="100"/>
        <end position="118"/>
    </location>
</feature>
<keyword evidence="4 5" id="KW-0472">Membrane</keyword>
<comment type="subcellular location">
    <subcellularLocation>
        <location evidence="1">Membrane</location>
        <topology evidence="1">Multi-pass membrane protein</topology>
    </subcellularLocation>
</comment>
<evidence type="ECO:0000259" key="6">
    <source>
        <dbReference type="Pfam" id="PF00361"/>
    </source>
</evidence>
<reference evidence="7" key="1">
    <citation type="journal article" date="2020" name="mSystems">
        <title>Genome- and Community-Level Interaction Insights into Carbon Utilization and Element Cycling Functions of Hydrothermarchaeota in Hydrothermal Sediment.</title>
        <authorList>
            <person name="Zhou Z."/>
            <person name="Liu Y."/>
            <person name="Xu W."/>
            <person name="Pan J."/>
            <person name="Luo Z.H."/>
            <person name="Li M."/>
        </authorList>
    </citation>
    <scope>NUCLEOTIDE SEQUENCE [LARGE SCALE GENOMIC DNA]</scope>
    <source>
        <strain evidence="7">HyVt-386</strain>
    </source>
</reference>
<dbReference type="GO" id="GO:0016020">
    <property type="term" value="C:membrane"/>
    <property type="evidence" value="ECO:0007669"/>
    <property type="project" value="UniProtKB-SubCell"/>
</dbReference>
<keyword evidence="3 5" id="KW-1133">Transmembrane helix</keyword>
<dbReference type="AlphaFoldDB" id="A0A7J2RYX4"/>
<evidence type="ECO:0000256" key="5">
    <source>
        <dbReference type="SAM" id="Phobius"/>
    </source>
</evidence>
<feature type="non-terminal residue" evidence="7">
    <location>
        <position position="186"/>
    </location>
</feature>
<evidence type="ECO:0000256" key="3">
    <source>
        <dbReference type="ARBA" id="ARBA00022989"/>
    </source>
</evidence>
<comment type="caution">
    <text evidence="7">The sequence shown here is derived from an EMBL/GenBank/DDBJ whole genome shotgun (WGS) entry which is preliminary data.</text>
</comment>
<dbReference type="PANTHER" id="PTHR22773">
    <property type="entry name" value="NADH DEHYDROGENASE"/>
    <property type="match status" value="1"/>
</dbReference>
<dbReference type="InterPro" id="IPR001750">
    <property type="entry name" value="ND/Mrp_TM"/>
</dbReference>
<evidence type="ECO:0000256" key="2">
    <source>
        <dbReference type="ARBA" id="ARBA00022692"/>
    </source>
</evidence>
<feature type="transmembrane region" description="Helical" evidence="5">
    <location>
        <begin position="154"/>
        <end position="173"/>
    </location>
</feature>
<feature type="transmembrane region" description="Helical" evidence="5">
    <location>
        <begin position="124"/>
        <end position="142"/>
    </location>
</feature>
<feature type="transmembrane region" description="Helical" evidence="5">
    <location>
        <begin position="32"/>
        <end position="49"/>
    </location>
</feature>
<proteinExistence type="predicted"/>
<keyword evidence="2 5" id="KW-0812">Transmembrane</keyword>
<name>A0A7J2RYX4_9EURY</name>
<dbReference type="EMBL" id="DRIE01000009">
    <property type="protein sequence ID" value="HEC56413.1"/>
    <property type="molecule type" value="Genomic_DNA"/>
</dbReference>
<evidence type="ECO:0000256" key="1">
    <source>
        <dbReference type="ARBA" id="ARBA00004141"/>
    </source>
</evidence>